<dbReference type="AlphaFoldDB" id="A0A382S9T3"/>
<gene>
    <name evidence="1" type="ORF">METZ01_LOCUS359480</name>
</gene>
<dbReference type="EMBL" id="UINC01127480">
    <property type="protein sequence ID" value="SVD06626.1"/>
    <property type="molecule type" value="Genomic_DNA"/>
</dbReference>
<protein>
    <submittedName>
        <fullName evidence="1">Uncharacterized protein</fullName>
    </submittedName>
</protein>
<accession>A0A382S9T3</accession>
<organism evidence="1">
    <name type="scientific">marine metagenome</name>
    <dbReference type="NCBI Taxonomy" id="408172"/>
    <lineage>
        <taxon>unclassified sequences</taxon>
        <taxon>metagenomes</taxon>
        <taxon>ecological metagenomes</taxon>
    </lineage>
</organism>
<proteinExistence type="predicted"/>
<evidence type="ECO:0000313" key="1">
    <source>
        <dbReference type="EMBL" id="SVD06626.1"/>
    </source>
</evidence>
<name>A0A382S9T3_9ZZZZ</name>
<sequence length="33" mass="3519">MGEIIAEISIPSGVDKKMGTKVITTRNNSVTVE</sequence>
<reference evidence="1" key="1">
    <citation type="submission" date="2018-05" db="EMBL/GenBank/DDBJ databases">
        <authorList>
            <person name="Lanie J.A."/>
            <person name="Ng W.-L."/>
            <person name="Kazmierczak K.M."/>
            <person name="Andrzejewski T.M."/>
            <person name="Davidsen T.M."/>
            <person name="Wayne K.J."/>
            <person name="Tettelin H."/>
            <person name="Glass J.I."/>
            <person name="Rusch D."/>
            <person name="Podicherti R."/>
            <person name="Tsui H.-C.T."/>
            <person name="Winkler M.E."/>
        </authorList>
    </citation>
    <scope>NUCLEOTIDE SEQUENCE</scope>
</reference>